<dbReference type="Proteomes" id="UP001219518">
    <property type="component" value="Unassembled WGS sequence"/>
</dbReference>
<comment type="caution">
    <text evidence="1">The sequence shown here is derived from an EMBL/GenBank/DDBJ whole genome shotgun (WGS) entry which is preliminary data.</text>
</comment>
<accession>A0AAE1I061</accession>
<reference evidence="1" key="1">
    <citation type="submission" date="2021-07" db="EMBL/GenBank/DDBJ databases">
        <authorList>
            <person name="Catto M.A."/>
            <person name="Jacobson A."/>
            <person name="Kennedy G."/>
            <person name="Labadie P."/>
            <person name="Hunt B.G."/>
            <person name="Srinivasan R."/>
        </authorList>
    </citation>
    <scope>NUCLEOTIDE SEQUENCE</scope>
    <source>
        <strain evidence="1">PL_HMW_Pooled</strain>
        <tissue evidence="1">Head</tissue>
    </source>
</reference>
<gene>
    <name evidence="1" type="ORF">KUF71_005314</name>
</gene>
<dbReference type="EMBL" id="JAHWGI010001411">
    <property type="protein sequence ID" value="KAK3930580.1"/>
    <property type="molecule type" value="Genomic_DNA"/>
</dbReference>
<organism evidence="1 2">
    <name type="scientific">Frankliniella fusca</name>
    <dbReference type="NCBI Taxonomy" id="407009"/>
    <lineage>
        <taxon>Eukaryota</taxon>
        <taxon>Metazoa</taxon>
        <taxon>Ecdysozoa</taxon>
        <taxon>Arthropoda</taxon>
        <taxon>Hexapoda</taxon>
        <taxon>Insecta</taxon>
        <taxon>Pterygota</taxon>
        <taxon>Neoptera</taxon>
        <taxon>Paraneoptera</taxon>
        <taxon>Thysanoptera</taxon>
        <taxon>Terebrantia</taxon>
        <taxon>Thripoidea</taxon>
        <taxon>Thripidae</taxon>
        <taxon>Frankliniella</taxon>
    </lineage>
</organism>
<sequence>MDYKDAAFPVFLRIRPLSASVLPAILPGVTEQHGVPYDPELNHDRPIFQLLLSRLHQKEGSIAAIMYLSFYACSLPPDT</sequence>
<proteinExistence type="predicted"/>
<dbReference type="AlphaFoldDB" id="A0AAE1I061"/>
<keyword evidence="2" id="KW-1185">Reference proteome</keyword>
<protein>
    <submittedName>
        <fullName evidence="1">E3 ubiquitin-protein ligase HERC2</fullName>
    </submittedName>
</protein>
<evidence type="ECO:0000313" key="1">
    <source>
        <dbReference type="EMBL" id="KAK3930580.1"/>
    </source>
</evidence>
<evidence type="ECO:0000313" key="2">
    <source>
        <dbReference type="Proteomes" id="UP001219518"/>
    </source>
</evidence>
<reference evidence="1" key="2">
    <citation type="journal article" date="2023" name="BMC Genomics">
        <title>Pest status, molecular evolution, and epigenetic factors derived from the genome assembly of Frankliniella fusca, a thysanopteran phytovirus vector.</title>
        <authorList>
            <person name="Catto M.A."/>
            <person name="Labadie P.E."/>
            <person name="Jacobson A.L."/>
            <person name="Kennedy G.G."/>
            <person name="Srinivasan R."/>
            <person name="Hunt B.G."/>
        </authorList>
    </citation>
    <scope>NUCLEOTIDE SEQUENCE</scope>
    <source>
        <strain evidence="1">PL_HMW_Pooled</strain>
    </source>
</reference>
<name>A0AAE1I061_9NEOP</name>